<feature type="domain" description="GH15-like" evidence="1">
    <location>
        <begin position="295"/>
        <end position="642"/>
    </location>
</feature>
<sequence length="664" mass="74375">MARALTLGNGSILVGIDHFGQVRDFYYPHVGLENHVGGHFVHRVGVFSPNPAVGGTGKLAWLSDPSWRVSVGSKEESLSSDIRAENRDLGVSLAANDLVYNEHNIFIRKVTVKNLQGVSRPIKIFFAHQFEITESHRAHTAYYDPAAHAIIHYRGRRVFLINAKLEGRGFDDYSTGVFDSEGKEGTHKDAEDGTLAKNPIEHGLADSVIGLSGDFGPGEEKTVYYWVAVGKTHDYVKRLNTMVEEKSPAHMIKTTEDYWRAWINRQNFNFHGLTPEVVALFKKSLFIIRAHTDHGGAIIASSDSSMMQQGGKDNYCYMWHRDGAFSSMALDRAGDFTVCQRFFEFSNAVIGEEGYFLHKYSPDRSLGSSWHGWVDKITHEPRLPIQEDETALTIIALWRHYELTKDLEFIELLYNSLIRRAADFMVSYRDEKTGLPLPSNDLWEENFGTHTFTAASVYGALSAASHFAELLGKTKSQTRFTETARQIKEAILAHLYDETGGYFCKSLGDKTVDASSALGIFAFGVLPIDDLRLIRAMKKTEEDLTVKTSIGGIARYQGDQYYRSNAGLPGNPWIVTTLWLAEYLIVAAENDRDLDRARSIFSWVVSRADRSGALPEQVHPFTGVPLSASPLVWSHAAFVHAIVSYLDRLETLGICKARDQLNNF</sequence>
<dbReference type="SUPFAM" id="SSF48208">
    <property type="entry name" value="Six-hairpin glycosidases"/>
    <property type="match status" value="1"/>
</dbReference>
<protein>
    <recommendedName>
        <fullName evidence="1">GH15-like domain-containing protein</fullName>
    </recommendedName>
</protein>
<gene>
    <name evidence="2" type="ORF">A2569_00205</name>
</gene>
<dbReference type="InterPro" id="IPR008928">
    <property type="entry name" value="6-hairpin_glycosidase_sf"/>
</dbReference>
<dbReference type="PANTHER" id="PTHR31616:SF13">
    <property type="entry name" value="GLUCAN 1,4-ALPHA-GLUCOSIDASE"/>
    <property type="match status" value="1"/>
</dbReference>
<evidence type="ECO:0000313" key="3">
    <source>
        <dbReference type="Proteomes" id="UP000177090"/>
    </source>
</evidence>
<dbReference type="InterPro" id="IPR012341">
    <property type="entry name" value="6hp_glycosidase-like_sf"/>
</dbReference>
<accession>A0A1G2QMX1</accession>
<proteinExistence type="predicted"/>
<dbReference type="AlphaFoldDB" id="A0A1G2QMX1"/>
<evidence type="ECO:0000313" key="2">
    <source>
        <dbReference type="EMBL" id="OHA61231.1"/>
    </source>
</evidence>
<dbReference type="GO" id="GO:0004553">
    <property type="term" value="F:hydrolase activity, hydrolyzing O-glycosyl compounds"/>
    <property type="evidence" value="ECO:0007669"/>
    <property type="project" value="UniProtKB-ARBA"/>
</dbReference>
<dbReference type="Gene3D" id="1.50.10.10">
    <property type="match status" value="1"/>
</dbReference>
<dbReference type="EMBL" id="MHTL01000003">
    <property type="protein sequence ID" value="OHA61231.1"/>
    <property type="molecule type" value="Genomic_DNA"/>
</dbReference>
<comment type="caution">
    <text evidence="2">The sequence shown here is derived from an EMBL/GenBank/DDBJ whole genome shotgun (WGS) entry which is preliminary data.</text>
</comment>
<organism evidence="2 3">
    <name type="scientific">Candidatus Vogelbacteria bacterium RIFOXYD1_FULL_51_18</name>
    <dbReference type="NCBI Taxonomy" id="1802440"/>
    <lineage>
        <taxon>Bacteria</taxon>
        <taxon>Candidatus Vogeliibacteriota</taxon>
    </lineage>
</organism>
<dbReference type="InterPro" id="IPR011613">
    <property type="entry name" value="GH15-like"/>
</dbReference>
<evidence type="ECO:0000259" key="1">
    <source>
        <dbReference type="Pfam" id="PF00723"/>
    </source>
</evidence>
<dbReference type="Pfam" id="PF00723">
    <property type="entry name" value="Glyco_hydro_15"/>
    <property type="match status" value="1"/>
</dbReference>
<dbReference type="STRING" id="1802440.A2569_00205"/>
<name>A0A1G2QMX1_9BACT</name>
<dbReference type="PANTHER" id="PTHR31616">
    <property type="entry name" value="TREHALASE"/>
    <property type="match status" value="1"/>
</dbReference>
<dbReference type="Proteomes" id="UP000177090">
    <property type="component" value="Unassembled WGS sequence"/>
</dbReference>
<reference evidence="2 3" key="1">
    <citation type="journal article" date="2016" name="Nat. Commun.">
        <title>Thousands of microbial genomes shed light on interconnected biogeochemical processes in an aquifer system.</title>
        <authorList>
            <person name="Anantharaman K."/>
            <person name="Brown C.T."/>
            <person name="Hug L.A."/>
            <person name="Sharon I."/>
            <person name="Castelle C.J."/>
            <person name="Probst A.J."/>
            <person name="Thomas B.C."/>
            <person name="Singh A."/>
            <person name="Wilkins M.J."/>
            <person name="Karaoz U."/>
            <person name="Brodie E.L."/>
            <person name="Williams K.H."/>
            <person name="Hubbard S.S."/>
            <person name="Banfield J.F."/>
        </authorList>
    </citation>
    <scope>NUCLEOTIDE SEQUENCE [LARGE SCALE GENOMIC DNA]</scope>
</reference>
<dbReference type="GO" id="GO:0005975">
    <property type="term" value="P:carbohydrate metabolic process"/>
    <property type="evidence" value="ECO:0007669"/>
    <property type="project" value="InterPro"/>
</dbReference>